<evidence type="ECO:0000256" key="13">
    <source>
        <dbReference type="ARBA" id="ARBA00042156"/>
    </source>
</evidence>
<dbReference type="GO" id="GO:0003677">
    <property type="term" value="F:DNA binding"/>
    <property type="evidence" value="ECO:0007669"/>
    <property type="project" value="UniProtKB-KW"/>
</dbReference>
<dbReference type="AlphaFoldDB" id="A0A9D2U776"/>
<reference evidence="15" key="2">
    <citation type="submission" date="2021-04" db="EMBL/GenBank/DDBJ databases">
        <authorList>
            <person name="Gilroy R."/>
        </authorList>
    </citation>
    <scope>NUCLEOTIDE SEQUENCE</scope>
    <source>
        <strain evidence="15">9264</strain>
    </source>
</reference>
<proteinExistence type="inferred from homology"/>
<evidence type="ECO:0000256" key="7">
    <source>
        <dbReference type="ARBA" id="ARBA00022840"/>
    </source>
</evidence>
<dbReference type="GO" id="GO:0004518">
    <property type="term" value="F:nuclease activity"/>
    <property type="evidence" value="ECO:0007669"/>
    <property type="project" value="UniProtKB-KW"/>
</dbReference>
<dbReference type="Gene3D" id="3.30.190.20">
    <property type="match status" value="1"/>
</dbReference>
<keyword evidence="6" id="KW-0228">DNA excision</keyword>
<comment type="similarity">
    <text evidence="11">Belongs to the ABC transporter superfamily. UvrA family.</text>
</comment>
<evidence type="ECO:0000256" key="1">
    <source>
        <dbReference type="ARBA" id="ARBA00004496"/>
    </source>
</evidence>
<dbReference type="EMBL" id="DWUQ01000039">
    <property type="protein sequence ID" value="HJD43771.1"/>
    <property type="molecule type" value="Genomic_DNA"/>
</dbReference>
<evidence type="ECO:0000256" key="8">
    <source>
        <dbReference type="ARBA" id="ARBA00022881"/>
    </source>
</evidence>
<dbReference type="GO" id="GO:0006281">
    <property type="term" value="P:DNA repair"/>
    <property type="evidence" value="ECO:0007669"/>
    <property type="project" value="UniProtKB-KW"/>
</dbReference>
<dbReference type="GO" id="GO:0005737">
    <property type="term" value="C:cytoplasm"/>
    <property type="evidence" value="ECO:0007669"/>
    <property type="project" value="UniProtKB-SubCell"/>
</dbReference>
<dbReference type="PANTHER" id="PTHR43152:SF3">
    <property type="entry name" value="UVRABC SYSTEM PROTEIN A"/>
    <property type="match status" value="1"/>
</dbReference>
<keyword evidence="2" id="KW-0963">Cytoplasm</keyword>
<dbReference type="FunFam" id="3.40.50.300:FF:000028">
    <property type="entry name" value="UvrABC system protein A"/>
    <property type="match status" value="1"/>
</dbReference>
<evidence type="ECO:0000256" key="11">
    <source>
        <dbReference type="ARBA" id="ARBA00038000"/>
    </source>
</evidence>
<dbReference type="PANTHER" id="PTHR43152">
    <property type="entry name" value="UVRABC SYSTEM PROTEIN A"/>
    <property type="match status" value="1"/>
</dbReference>
<dbReference type="SUPFAM" id="SSF52540">
    <property type="entry name" value="P-loop containing nucleoside triphosphate hydrolases"/>
    <property type="match status" value="1"/>
</dbReference>
<comment type="subcellular location">
    <subcellularLocation>
        <location evidence="1">Cytoplasm</location>
    </subcellularLocation>
</comment>
<dbReference type="Gene3D" id="3.40.50.300">
    <property type="entry name" value="P-loop containing nucleotide triphosphate hydrolases"/>
    <property type="match status" value="1"/>
</dbReference>
<reference evidence="15" key="1">
    <citation type="journal article" date="2021" name="PeerJ">
        <title>Extensive microbial diversity within the chicken gut microbiome revealed by metagenomics and culture.</title>
        <authorList>
            <person name="Gilroy R."/>
            <person name="Ravi A."/>
            <person name="Getino M."/>
            <person name="Pursley I."/>
            <person name="Horton D.L."/>
            <person name="Alikhan N.F."/>
            <person name="Baker D."/>
            <person name="Gharbi K."/>
            <person name="Hall N."/>
            <person name="Watson M."/>
            <person name="Adriaenssens E.M."/>
            <person name="Foster-Nyarko E."/>
            <person name="Jarju S."/>
            <person name="Secka A."/>
            <person name="Antonio M."/>
            <person name="Oren A."/>
            <person name="Chaudhuri R.R."/>
            <person name="La Ragione R."/>
            <person name="Hildebrand F."/>
            <person name="Pallen M.J."/>
        </authorList>
    </citation>
    <scope>NUCLEOTIDE SEQUENCE</scope>
    <source>
        <strain evidence="15">9264</strain>
    </source>
</reference>
<keyword evidence="10" id="KW-0234">DNA repair</keyword>
<keyword evidence="4" id="KW-0547">Nucleotide-binding</keyword>
<dbReference type="Gene3D" id="1.20.1580.10">
    <property type="entry name" value="ABC transporter ATPase like domain"/>
    <property type="match status" value="1"/>
</dbReference>
<keyword evidence="8" id="KW-0267">Excision nuclease</keyword>
<evidence type="ECO:0000256" key="4">
    <source>
        <dbReference type="ARBA" id="ARBA00022741"/>
    </source>
</evidence>
<evidence type="ECO:0000256" key="3">
    <source>
        <dbReference type="ARBA" id="ARBA00022737"/>
    </source>
</evidence>
<dbReference type="Proteomes" id="UP000823889">
    <property type="component" value="Unassembled WGS sequence"/>
</dbReference>
<protein>
    <recommendedName>
        <fullName evidence="12">UvrABC system protein A</fullName>
    </recommendedName>
    <alternativeName>
        <fullName evidence="13">Excinuclease ABC subunit A</fullName>
    </alternativeName>
</protein>
<organism evidence="15 16">
    <name type="scientific">Candidatus Paenalcaligenes intestinipullorum</name>
    <dbReference type="NCBI Taxonomy" id="2838718"/>
    <lineage>
        <taxon>Bacteria</taxon>
        <taxon>Pseudomonadati</taxon>
        <taxon>Pseudomonadota</taxon>
        <taxon>Betaproteobacteria</taxon>
        <taxon>Burkholderiales</taxon>
        <taxon>Alcaligenaceae</taxon>
        <taxon>Paenalcaligenes</taxon>
    </lineage>
</organism>
<dbReference type="GO" id="GO:0005524">
    <property type="term" value="F:ATP binding"/>
    <property type="evidence" value="ECO:0007669"/>
    <property type="project" value="UniProtKB-KW"/>
</dbReference>
<dbReference type="InterPro" id="IPR041102">
    <property type="entry name" value="UvrA_inter"/>
</dbReference>
<evidence type="ECO:0000256" key="6">
    <source>
        <dbReference type="ARBA" id="ARBA00022769"/>
    </source>
</evidence>
<evidence type="ECO:0000313" key="15">
    <source>
        <dbReference type="EMBL" id="HJD43771.1"/>
    </source>
</evidence>
<evidence type="ECO:0000313" key="16">
    <source>
        <dbReference type="Proteomes" id="UP000823889"/>
    </source>
</evidence>
<evidence type="ECO:0000256" key="5">
    <source>
        <dbReference type="ARBA" id="ARBA00022763"/>
    </source>
</evidence>
<evidence type="ECO:0000256" key="12">
    <source>
        <dbReference type="ARBA" id="ARBA00039316"/>
    </source>
</evidence>
<evidence type="ECO:0000256" key="10">
    <source>
        <dbReference type="ARBA" id="ARBA00023204"/>
    </source>
</evidence>
<sequence length="274" mass="30516">MEAIRIRGARTHNLKNLSVDLPRHQLVVITGLSGSGKSSLAFDTLYAEGQRRYVESLSAYARQFLQLMDKPDVDLIEGLSPAISIEQKAAGSNPRSTVGTTTEIHDYLRLLYARVGTPYCPTHELPLQMHNVSQMVDELLSWPAESRVAILAPVALFPEQSLQDSLRSLQTQGFIRVRLNGEMLAIDELTMEDLPSTAELEVVIDRLRIRPDSAQRLAESFETALSTSEGRALVISLDDDRSLSFSSYYACPKCDYRLTELEPRLFSFNNPAGA</sequence>
<keyword evidence="7" id="KW-0067">ATP-binding</keyword>
<accession>A0A9D2U776</accession>
<gene>
    <name evidence="15" type="ORF">H9906_01915</name>
</gene>
<keyword evidence="3" id="KW-0677">Repeat</keyword>
<feature type="domain" description="UvrA interaction" evidence="14">
    <location>
        <begin position="132"/>
        <end position="236"/>
    </location>
</feature>
<dbReference type="InterPro" id="IPR027417">
    <property type="entry name" value="P-loop_NTPase"/>
</dbReference>
<keyword evidence="9" id="KW-0238">DNA-binding</keyword>
<evidence type="ECO:0000259" key="14">
    <source>
        <dbReference type="Pfam" id="PF17760"/>
    </source>
</evidence>
<keyword evidence="5" id="KW-0227">DNA damage</keyword>
<feature type="non-terminal residue" evidence="15">
    <location>
        <position position="274"/>
    </location>
</feature>
<name>A0A9D2U776_9BURK</name>
<evidence type="ECO:0000256" key="2">
    <source>
        <dbReference type="ARBA" id="ARBA00022490"/>
    </source>
</evidence>
<evidence type="ECO:0000256" key="9">
    <source>
        <dbReference type="ARBA" id="ARBA00023125"/>
    </source>
</evidence>
<dbReference type="Pfam" id="PF17760">
    <property type="entry name" value="UvrA_inter"/>
    <property type="match status" value="1"/>
</dbReference>
<comment type="caution">
    <text evidence="15">The sequence shown here is derived from an EMBL/GenBank/DDBJ whole genome shotgun (WGS) entry which is preliminary data.</text>
</comment>